<dbReference type="SMART" id="SM00862">
    <property type="entry name" value="Trans_reg_C"/>
    <property type="match status" value="1"/>
</dbReference>
<dbReference type="GO" id="GO:0005829">
    <property type="term" value="C:cytosol"/>
    <property type="evidence" value="ECO:0007669"/>
    <property type="project" value="TreeGrafter"/>
</dbReference>
<dbReference type="PANTHER" id="PTHR48111:SF47">
    <property type="entry name" value="TRANSCRIPTIONAL REGULATORY PROTEIN RSTA"/>
    <property type="match status" value="1"/>
</dbReference>
<dbReference type="InterPro" id="IPR016032">
    <property type="entry name" value="Sig_transdc_resp-reg_C-effctor"/>
</dbReference>
<dbReference type="GO" id="GO:0000156">
    <property type="term" value="F:phosphorelay response regulator activity"/>
    <property type="evidence" value="ECO:0007669"/>
    <property type="project" value="TreeGrafter"/>
</dbReference>
<evidence type="ECO:0000256" key="7">
    <source>
        <dbReference type="ARBA" id="ARBA00023163"/>
    </source>
</evidence>
<keyword evidence="6 9" id="KW-0238">DNA-binding</keyword>
<dbReference type="GO" id="GO:0006355">
    <property type="term" value="P:regulation of DNA-templated transcription"/>
    <property type="evidence" value="ECO:0007669"/>
    <property type="project" value="InterPro"/>
</dbReference>
<keyword evidence="2" id="KW-0963">Cytoplasm</keyword>
<keyword evidence="3 8" id="KW-0597">Phosphoprotein</keyword>
<organism evidence="12 13">
    <name type="scientific">Symmachiella dynata</name>
    <dbReference type="NCBI Taxonomy" id="2527995"/>
    <lineage>
        <taxon>Bacteria</taxon>
        <taxon>Pseudomonadati</taxon>
        <taxon>Planctomycetota</taxon>
        <taxon>Planctomycetia</taxon>
        <taxon>Planctomycetales</taxon>
        <taxon>Planctomycetaceae</taxon>
        <taxon>Symmachiella</taxon>
    </lineage>
</organism>
<keyword evidence="5" id="KW-0805">Transcription regulation</keyword>
<sequence length="235" mass="25431">MNANNAPQILLVEDDAALAEIVADFLVSHGFEVTTEARGDTAVGRIINELPAAVILDVNLPGLDGFSVCREVRSAYPGPIMILTARGSEIDEVIGLEVGADDYMAKPVRPRALLARLQSLLRRGVGSIVGDAPPHKIQLGQLIVDEANRAVQIEGTALDLTTAEFDLLLLLAKNAGKVLSRNDIYEQIHGVKFDGVDRSIDLRISRLRKKLGDDPTNPERIKSVRGVGYILPLNQ</sequence>
<dbReference type="EMBL" id="CP036276">
    <property type="protein sequence ID" value="QDU45634.1"/>
    <property type="molecule type" value="Genomic_DNA"/>
</dbReference>
<dbReference type="Gene3D" id="6.10.250.690">
    <property type="match status" value="1"/>
</dbReference>
<evidence type="ECO:0000256" key="3">
    <source>
        <dbReference type="ARBA" id="ARBA00022553"/>
    </source>
</evidence>
<feature type="modified residue" description="4-aspartylphosphate" evidence="8">
    <location>
        <position position="57"/>
    </location>
</feature>
<comment type="subcellular location">
    <subcellularLocation>
        <location evidence="1">Cytoplasm</location>
    </subcellularLocation>
</comment>
<accession>A0A517ZT53</accession>
<dbReference type="RefSeq" id="WP_145378148.1">
    <property type="nucleotide sequence ID" value="NZ_CP036276.1"/>
</dbReference>
<keyword evidence="4" id="KW-0902">Two-component regulatory system</keyword>
<feature type="domain" description="OmpR/PhoB-type" evidence="11">
    <location>
        <begin position="134"/>
        <end position="233"/>
    </location>
</feature>
<evidence type="ECO:0000256" key="1">
    <source>
        <dbReference type="ARBA" id="ARBA00004496"/>
    </source>
</evidence>
<evidence type="ECO:0000259" key="11">
    <source>
        <dbReference type="PROSITE" id="PS51755"/>
    </source>
</evidence>
<evidence type="ECO:0000313" key="12">
    <source>
        <dbReference type="EMBL" id="QDU45634.1"/>
    </source>
</evidence>
<feature type="DNA-binding region" description="OmpR/PhoB-type" evidence="9">
    <location>
        <begin position="134"/>
        <end position="233"/>
    </location>
</feature>
<name>A0A517ZT53_9PLAN</name>
<evidence type="ECO:0000256" key="8">
    <source>
        <dbReference type="PROSITE-ProRule" id="PRU00169"/>
    </source>
</evidence>
<gene>
    <name evidence="12" type="primary">rstA</name>
    <name evidence="12" type="ORF">Mal52_41290</name>
</gene>
<dbReference type="InterPro" id="IPR039420">
    <property type="entry name" value="WalR-like"/>
</dbReference>
<dbReference type="PROSITE" id="PS51755">
    <property type="entry name" value="OMPR_PHOB"/>
    <property type="match status" value="1"/>
</dbReference>
<reference evidence="12 13" key="1">
    <citation type="submission" date="2019-02" db="EMBL/GenBank/DDBJ databases">
        <title>Deep-cultivation of Planctomycetes and their phenomic and genomic characterization uncovers novel biology.</title>
        <authorList>
            <person name="Wiegand S."/>
            <person name="Jogler M."/>
            <person name="Boedeker C."/>
            <person name="Pinto D."/>
            <person name="Vollmers J."/>
            <person name="Rivas-Marin E."/>
            <person name="Kohn T."/>
            <person name="Peeters S.H."/>
            <person name="Heuer A."/>
            <person name="Rast P."/>
            <person name="Oberbeckmann S."/>
            <person name="Bunk B."/>
            <person name="Jeske O."/>
            <person name="Meyerdierks A."/>
            <person name="Storesund J.E."/>
            <person name="Kallscheuer N."/>
            <person name="Luecker S."/>
            <person name="Lage O.M."/>
            <person name="Pohl T."/>
            <person name="Merkel B.J."/>
            <person name="Hornburger P."/>
            <person name="Mueller R.-W."/>
            <person name="Bruemmer F."/>
            <person name="Labrenz M."/>
            <person name="Spormann A.M."/>
            <person name="Op den Camp H."/>
            <person name="Overmann J."/>
            <person name="Amann R."/>
            <person name="Jetten M.S.M."/>
            <person name="Mascher T."/>
            <person name="Medema M.H."/>
            <person name="Devos D.P."/>
            <person name="Kaster A.-K."/>
            <person name="Ovreas L."/>
            <person name="Rohde M."/>
            <person name="Galperin M.Y."/>
            <person name="Jogler C."/>
        </authorList>
    </citation>
    <scope>NUCLEOTIDE SEQUENCE [LARGE SCALE GENOMIC DNA]</scope>
    <source>
        <strain evidence="12 13">Mal52</strain>
    </source>
</reference>
<proteinExistence type="predicted"/>
<dbReference type="PROSITE" id="PS50110">
    <property type="entry name" value="RESPONSE_REGULATORY"/>
    <property type="match status" value="1"/>
</dbReference>
<dbReference type="SUPFAM" id="SSF52172">
    <property type="entry name" value="CheY-like"/>
    <property type="match status" value="1"/>
</dbReference>
<dbReference type="InterPro" id="IPR001867">
    <property type="entry name" value="OmpR/PhoB-type_DNA-bd"/>
</dbReference>
<evidence type="ECO:0000313" key="13">
    <source>
        <dbReference type="Proteomes" id="UP000319383"/>
    </source>
</evidence>
<keyword evidence="7" id="KW-0804">Transcription</keyword>
<evidence type="ECO:0000256" key="9">
    <source>
        <dbReference type="PROSITE-ProRule" id="PRU01091"/>
    </source>
</evidence>
<dbReference type="Proteomes" id="UP000319383">
    <property type="component" value="Chromosome"/>
</dbReference>
<dbReference type="Gene3D" id="3.40.50.2300">
    <property type="match status" value="1"/>
</dbReference>
<dbReference type="Gene3D" id="1.10.10.10">
    <property type="entry name" value="Winged helix-like DNA-binding domain superfamily/Winged helix DNA-binding domain"/>
    <property type="match status" value="1"/>
</dbReference>
<protein>
    <submittedName>
        <fullName evidence="12">Transcriptional regulatory protein RstA</fullName>
    </submittedName>
</protein>
<dbReference type="InterPro" id="IPR001789">
    <property type="entry name" value="Sig_transdc_resp-reg_receiver"/>
</dbReference>
<evidence type="ECO:0000256" key="5">
    <source>
        <dbReference type="ARBA" id="ARBA00023015"/>
    </source>
</evidence>
<evidence type="ECO:0000256" key="4">
    <source>
        <dbReference type="ARBA" id="ARBA00023012"/>
    </source>
</evidence>
<dbReference type="AlphaFoldDB" id="A0A517ZT53"/>
<dbReference type="Pfam" id="PF00486">
    <property type="entry name" value="Trans_reg_C"/>
    <property type="match status" value="1"/>
</dbReference>
<evidence type="ECO:0000256" key="2">
    <source>
        <dbReference type="ARBA" id="ARBA00022490"/>
    </source>
</evidence>
<dbReference type="GO" id="GO:0000976">
    <property type="term" value="F:transcription cis-regulatory region binding"/>
    <property type="evidence" value="ECO:0007669"/>
    <property type="project" value="TreeGrafter"/>
</dbReference>
<dbReference type="CDD" id="cd00383">
    <property type="entry name" value="trans_reg_C"/>
    <property type="match status" value="1"/>
</dbReference>
<dbReference type="SUPFAM" id="SSF46894">
    <property type="entry name" value="C-terminal effector domain of the bipartite response regulators"/>
    <property type="match status" value="1"/>
</dbReference>
<evidence type="ECO:0000259" key="10">
    <source>
        <dbReference type="PROSITE" id="PS50110"/>
    </source>
</evidence>
<dbReference type="SMART" id="SM00448">
    <property type="entry name" value="REC"/>
    <property type="match status" value="1"/>
</dbReference>
<keyword evidence="13" id="KW-1185">Reference proteome</keyword>
<evidence type="ECO:0000256" key="6">
    <source>
        <dbReference type="ARBA" id="ARBA00023125"/>
    </source>
</evidence>
<dbReference type="KEGG" id="sdyn:Mal52_41290"/>
<dbReference type="InterPro" id="IPR011006">
    <property type="entry name" value="CheY-like_superfamily"/>
</dbReference>
<dbReference type="Pfam" id="PF00072">
    <property type="entry name" value="Response_reg"/>
    <property type="match status" value="1"/>
</dbReference>
<dbReference type="GO" id="GO:0032993">
    <property type="term" value="C:protein-DNA complex"/>
    <property type="evidence" value="ECO:0007669"/>
    <property type="project" value="TreeGrafter"/>
</dbReference>
<dbReference type="InterPro" id="IPR036388">
    <property type="entry name" value="WH-like_DNA-bd_sf"/>
</dbReference>
<feature type="domain" description="Response regulatory" evidence="10">
    <location>
        <begin position="8"/>
        <end position="121"/>
    </location>
</feature>
<dbReference type="FunFam" id="1.10.10.10:FF:000099">
    <property type="entry name" value="Two-component system response regulator TorR"/>
    <property type="match status" value="1"/>
</dbReference>
<dbReference type="PANTHER" id="PTHR48111">
    <property type="entry name" value="REGULATOR OF RPOS"/>
    <property type="match status" value="1"/>
</dbReference>